<dbReference type="PANTHER" id="PTHR43861">
    <property type="entry name" value="TRANS-ACONITATE 2-METHYLTRANSFERASE-RELATED"/>
    <property type="match status" value="1"/>
</dbReference>
<keyword evidence="1 4" id="KW-0489">Methyltransferase</keyword>
<dbReference type="SUPFAM" id="SSF53335">
    <property type="entry name" value="S-adenosyl-L-methionine-dependent methyltransferases"/>
    <property type="match status" value="1"/>
</dbReference>
<dbReference type="Pfam" id="PF13649">
    <property type="entry name" value="Methyltransf_25"/>
    <property type="match status" value="1"/>
</dbReference>
<dbReference type="Gene3D" id="2.20.130.10">
    <property type="entry name" value="CAC2371-like domains"/>
    <property type="match status" value="1"/>
</dbReference>
<sequence>MVDRLFSDPGLAELYDTLCAGPLRAARDDFGFYLPYVMSASTVLDIGCGTGELLHMARESGHTGRLCGLDPAEAMLGQARRRRPDVEWVLGEPGSAGWQGEFELVVMTGHAFQVFVEDEQLRSSLAAIRTALTADGRFAFETRNPAARAWEHWVPENEVELADPRGGVLRSRHEAEPPVGDTVTFRQTLTGPRWDVPQSSVSTLRFLGEGELSSFLSEAGLTAAEQFGDWDGRPLTDDSPEIITIAVRS</sequence>
<name>A0A1E7JQ46_9ACTN</name>
<dbReference type="Gene3D" id="3.40.50.150">
    <property type="entry name" value="Vaccinia Virus protein VP39"/>
    <property type="match status" value="1"/>
</dbReference>
<proteinExistence type="predicted"/>
<dbReference type="InterPro" id="IPR029063">
    <property type="entry name" value="SAM-dependent_MTases_sf"/>
</dbReference>
<dbReference type="InterPro" id="IPR041698">
    <property type="entry name" value="Methyltransf_25"/>
</dbReference>
<feature type="domain" description="Methyltransferase" evidence="3">
    <location>
        <begin position="43"/>
        <end position="136"/>
    </location>
</feature>
<dbReference type="STRING" id="933944.AN215_13175"/>
<dbReference type="GO" id="GO:0032259">
    <property type="term" value="P:methylation"/>
    <property type="evidence" value="ECO:0007669"/>
    <property type="project" value="UniProtKB-KW"/>
</dbReference>
<keyword evidence="2 4" id="KW-0808">Transferase</keyword>
<dbReference type="Proteomes" id="UP000176087">
    <property type="component" value="Unassembled WGS sequence"/>
</dbReference>
<dbReference type="AlphaFoldDB" id="A0A1E7JQ46"/>
<dbReference type="GO" id="GO:0008168">
    <property type="term" value="F:methyltransferase activity"/>
    <property type="evidence" value="ECO:0007669"/>
    <property type="project" value="UniProtKB-KW"/>
</dbReference>
<dbReference type="CDD" id="cd02440">
    <property type="entry name" value="AdoMet_MTases"/>
    <property type="match status" value="1"/>
</dbReference>
<organism evidence="4 5">
    <name type="scientific">Streptomyces abyssalis</name>
    <dbReference type="NCBI Taxonomy" id="933944"/>
    <lineage>
        <taxon>Bacteria</taxon>
        <taxon>Bacillati</taxon>
        <taxon>Actinomycetota</taxon>
        <taxon>Actinomycetes</taxon>
        <taxon>Kitasatosporales</taxon>
        <taxon>Streptomycetaceae</taxon>
        <taxon>Streptomyces</taxon>
    </lineage>
</organism>
<dbReference type="GO" id="GO:0017000">
    <property type="term" value="P:antibiotic biosynthetic process"/>
    <property type="evidence" value="ECO:0007669"/>
    <property type="project" value="UniProtKB-ARBA"/>
</dbReference>
<evidence type="ECO:0000259" key="3">
    <source>
        <dbReference type="Pfam" id="PF13649"/>
    </source>
</evidence>
<comment type="caution">
    <text evidence="4">The sequence shown here is derived from an EMBL/GenBank/DDBJ whole genome shotgun (WGS) entry which is preliminary data.</text>
</comment>
<accession>A0A1E7JQ46</accession>
<dbReference type="PANTHER" id="PTHR43861:SF1">
    <property type="entry name" value="TRANS-ACONITATE 2-METHYLTRANSFERASE"/>
    <property type="match status" value="1"/>
</dbReference>
<evidence type="ECO:0000256" key="2">
    <source>
        <dbReference type="ARBA" id="ARBA00022679"/>
    </source>
</evidence>
<gene>
    <name evidence="4" type="ORF">AN215_13175</name>
</gene>
<evidence type="ECO:0000313" key="5">
    <source>
        <dbReference type="Proteomes" id="UP000176087"/>
    </source>
</evidence>
<evidence type="ECO:0000313" key="4">
    <source>
        <dbReference type="EMBL" id="OEU90412.1"/>
    </source>
</evidence>
<dbReference type="PATRIC" id="fig|933944.5.peg.5696"/>
<reference evidence="4 5" key="1">
    <citation type="journal article" date="2016" name="Front. Microbiol.">
        <title>Comparative Genomics Analysis of Streptomyces Species Reveals Their Adaptation to the Marine Environment and Their Diversity at the Genomic Level.</title>
        <authorList>
            <person name="Tian X."/>
            <person name="Zhang Z."/>
            <person name="Yang T."/>
            <person name="Chen M."/>
            <person name="Li J."/>
            <person name="Chen F."/>
            <person name="Yang J."/>
            <person name="Li W."/>
            <person name="Zhang B."/>
            <person name="Zhang Z."/>
            <person name="Wu J."/>
            <person name="Zhang C."/>
            <person name="Long L."/>
            <person name="Xiao J."/>
        </authorList>
    </citation>
    <scope>NUCLEOTIDE SEQUENCE [LARGE SCALE GENOMIC DNA]</scope>
    <source>
        <strain evidence="4 5">SCSIO 10390</strain>
    </source>
</reference>
<keyword evidence="5" id="KW-1185">Reference proteome</keyword>
<dbReference type="EMBL" id="LJGT01000038">
    <property type="protein sequence ID" value="OEU90412.1"/>
    <property type="molecule type" value="Genomic_DNA"/>
</dbReference>
<dbReference type="OrthoDB" id="9811589at2"/>
<dbReference type="RefSeq" id="WP_070009280.1">
    <property type="nucleotide sequence ID" value="NZ_LJGS01000036.1"/>
</dbReference>
<evidence type="ECO:0000256" key="1">
    <source>
        <dbReference type="ARBA" id="ARBA00022603"/>
    </source>
</evidence>
<protein>
    <submittedName>
        <fullName evidence="4">Methyltransferase</fullName>
    </submittedName>
</protein>